<dbReference type="AlphaFoldDB" id="A0A9X2G767"/>
<keyword evidence="3" id="KW-0597">Phosphoprotein</keyword>
<evidence type="ECO:0000256" key="10">
    <source>
        <dbReference type="SAM" id="Phobius"/>
    </source>
</evidence>
<feature type="transmembrane region" description="Helical" evidence="10">
    <location>
        <begin position="139"/>
        <end position="158"/>
    </location>
</feature>
<feature type="region of interest" description="Disordered" evidence="9">
    <location>
        <begin position="374"/>
        <end position="400"/>
    </location>
</feature>
<dbReference type="PANTHER" id="PTHR24421">
    <property type="entry name" value="NITRATE/NITRITE SENSOR PROTEIN NARX-RELATED"/>
    <property type="match status" value="1"/>
</dbReference>
<dbReference type="InterPro" id="IPR003594">
    <property type="entry name" value="HATPase_dom"/>
</dbReference>
<evidence type="ECO:0000256" key="9">
    <source>
        <dbReference type="SAM" id="MobiDB-lite"/>
    </source>
</evidence>
<keyword evidence="8" id="KW-0902">Two-component regulatory system</keyword>
<evidence type="ECO:0000313" key="14">
    <source>
        <dbReference type="Proteomes" id="UP001139493"/>
    </source>
</evidence>
<dbReference type="Proteomes" id="UP001139493">
    <property type="component" value="Unassembled WGS sequence"/>
</dbReference>
<dbReference type="Gene3D" id="3.30.565.10">
    <property type="entry name" value="Histidine kinase-like ATPase, C-terminal domain"/>
    <property type="match status" value="1"/>
</dbReference>
<evidence type="ECO:0000313" key="13">
    <source>
        <dbReference type="EMBL" id="MCP2266993.1"/>
    </source>
</evidence>
<evidence type="ECO:0000256" key="3">
    <source>
        <dbReference type="ARBA" id="ARBA00022553"/>
    </source>
</evidence>
<dbReference type="GO" id="GO:0046983">
    <property type="term" value="F:protein dimerization activity"/>
    <property type="evidence" value="ECO:0007669"/>
    <property type="project" value="InterPro"/>
</dbReference>
<dbReference type="RefSeq" id="WP_253839315.1">
    <property type="nucleotide sequence ID" value="NZ_JAMTCS010000015.1"/>
</dbReference>
<evidence type="ECO:0000256" key="8">
    <source>
        <dbReference type="ARBA" id="ARBA00023012"/>
    </source>
</evidence>
<accession>A0A9X2G767</accession>
<dbReference type="InterPro" id="IPR050482">
    <property type="entry name" value="Sensor_HK_TwoCompSys"/>
</dbReference>
<keyword evidence="10" id="KW-1133">Transmembrane helix</keyword>
<feature type="domain" description="Signal transduction histidine kinase subgroup 3 dimerisation and phosphoacceptor" evidence="12">
    <location>
        <begin position="187"/>
        <end position="252"/>
    </location>
</feature>
<feature type="transmembrane region" description="Helical" evidence="10">
    <location>
        <begin position="12"/>
        <end position="30"/>
    </location>
</feature>
<keyword evidence="6 13" id="KW-0418">Kinase</keyword>
<dbReference type="InterPro" id="IPR036890">
    <property type="entry name" value="HATPase_C_sf"/>
</dbReference>
<dbReference type="PANTHER" id="PTHR24421:SF10">
    <property type="entry name" value="NITRATE_NITRITE SENSOR PROTEIN NARQ"/>
    <property type="match status" value="1"/>
</dbReference>
<evidence type="ECO:0000259" key="11">
    <source>
        <dbReference type="Pfam" id="PF02518"/>
    </source>
</evidence>
<gene>
    <name evidence="13" type="ORF">APR03_004365</name>
</gene>
<name>A0A9X2G767_9MICO</name>
<dbReference type="Gene3D" id="1.20.5.1930">
    <property type="match status" value="1"/>
</dbReference>
<dbReference type="EC" id="2.7.13.3" evidence="2"/>
<keyword evidence="10" id="KW-0472">Membrane</keyword>
<dbReference type="Pfam" id="PF02518">
    <property type="entry name" value="HATPase_c"/>
    <property type="match status" value="1"/>
</dbReference>
<proteinExistence type="predicted"/>
<keyword evidence="14" id="KW-1185">Reference proteome</keyword>
<dbReference type="InterPro" id="IPR011712">
    <property type="entry name" value="Sig_transdc_His_kin_sub3_dim/P"/>
</dbReference>
<evidence type="ECO:0000256" key="4">
    <source>
        <dbReference type="ARBA" id="ARBA00022679"/>
    </source>
</evidence>
<protein>
    <recommendedName>
        <fullName evidence="2">histidine kinase</fullName>
        <ecNumber evidence="2">2.7.13.3</ecNumber>
    </recommendedName>
</protein>
<evidence type="ECO:0000256" key="5">
    <source>
        <dbReference type="ARBA" id="ARBA00022741"/>
    </source>
</evidence>
<keyword evidence="10" id="KW-0812">Transmembrane</keyword>
<reference evidence="13" key="1">
    <citation type="submission" date="2022-06" db="EMBL/GenBank/DDBJ databases">
        <title>Genomic Encyclopedia of Archaeal and Bacterial Type Strains, Phase II (KMG-II): from individual species to whole genera.</title>
        <authorList>
            <person name="Goeker M."/>
        </authorList>
    </citation>
    <scope>NUCLEOTIDE SEQUENCE</scope>
    <source>
        <strain evidence="13">DSM 26652</strain>
    </source>
</reference>
<feature type="transmembrane region" description="Helical" evidence="10">
    <location>
        <begin position="108"/>
        <end position="127"/>
    </location>
</feature>
<dbReference type="SUPFAM" id="SSF55874">
    <property type="entry name" value="ATPase domain of HSP90 chaperone/DNA topoisomerase II/histidine kinase"/>
    <property type="match status" value="1"/>
</dbReference>
<feature type="domain" description="Histidine kinase/HSP90-like ATPase" evidence="11">
    <location>
        <begin position="299"/>
        <end position="391"/>
    </location>
</feature>
<keyword evidence="5" id="KW-0547">Nucleotide-binding</keyword>
<evidence type="ECO:0000256" key="7">
    <source>
        <dbReference type="ARBA" id="ARBA00022840"/>
    </source>
</evidence>
<comment type="caution">
    <text evidence="13">The sequence shown here is derived from an EMBL/GenBank/DDBJ whole genome shotgun (WGS) entry which is preliminary data.</text>
</comment>
<comment type="catalytic activity">
    <reaction evidence="1">
        <text>ATP + protein L-histidine = ADP + protein N-phospho-L-histidine.</text>
        <dbReference type="EC" id="2.7.13.3"/>
    </reaction>
</comment>
<evidence type="ECO:0000259" key="12">
    <source>
        <dbReference type="Pfam" id="PF07730"/>
    </source>
</evidence>
<dbReference type="Pfam" id="PF07730">
    <property type="entry name" value="HisKA_3"/>
    <property type="match status" value="1"/>
</dbReference>
<dbReference type="GO" id="GO:0016020">
    <property type="term" value="C:membrane"/>
    <property type="evidence" value="ECO:0007669"/>
    <property type="project" value="InterPro"/>
</dbReference>
<organism evidence="13 14">
    <name type="scientific">Promicromonospora thailandica</name>
    <dbReference type="NCBI Taxonomy" id="765201"/>
    <lineage>
        <taxon>Bacteria</taxon>
        <taxon>Bacillati</taxon>
        <taxon>Actinomycetota</taxon>
        <taxon>Actinomycetes</taxon>
        <taxon>Micrococcales</taxon>
        <taxon>Promicromonosporaceae</taxon>
        <taxon>Promicromonospora</taxon>
    </lineage>
</organism>
<evidence type="ECO:0000256" key="2">
    <source>
        <dbReference type="ARBA" id="ARBA00012438"/>
    </source>
</evidence>
<keyword evidence="4" id="KW-0808">Transferase</keyword>
<feature type="transmembrane region" description="Helical" evidence="10">
    <location>
        <begin position="83"/>
        <end position="101"/>
    </location>
</feature>
<sequence length="400" mass="41775">MTTGRPDLLWTAVVSVAAAFGMIALALEANRAGADPFVAYVVSSVSCAALPVALRHPVPATLAQGAATVTLNLAASGPAASEPFPTVTICVLVAHIGLVALRHAWQVAVGAWWTLAGLSVLLVALSGTDDKLTPYDETLALVVLGAGSLVALIAGTAYRYRQRIRGELAAARRDAEVEHERRTLVEERTRIARELHDVVAHSMSVIHMQATSAPYRLPDADPGTRDEFTAIAAAARGALGEMRQLLGVLRATDTESETGPAPGFSRLPELVQATGRYGGPVTLSVAPEVGQVPDIVGTTVYRIVQEALSNVVRHAHGSSATVRVDRAGAGLTVSVVNTRGVPARVEPHDGAHRPRLGVTGMRERAARLGGELVHGPRPDGGYAVTARLPLPAGPDEEGGR</sequence>
<dbReference type="EMBL" id="JAMTCS010000015">
    <property type="protein sequence ID" value="MCP2266993.1"/>
    <property type="molecule type" value="Genomic_DNA"/>
</dbReference>
<dbReference type="GO" id="GO:0000155">
    <property type="term" value="F:phosphorelay sensor kinase activity"/>
    <property type="evidence" value="ECO:0007669"/>
    <property type="project" value="InterPro"/>
</dbReference>
<keyword evidence="7" id="KW-0067">ATP-binding</keyword>
<dbReference type="GO" id="GO:0005524">
    <property type="term" value="F:ATP binding"/>
    <property type="evidence" value="ECO:0007669"/>
    <property type="project" value="UniProtKB-KW"/>
</dbReference>
<dbReference type="CDD" id="cd16917">
    <property type="entry name" value="HATPase_UhpB-NarQ-NarX-like"/>
    <property type="match status" value="1"/>
</dbReference>
<evidence type="ECO:0000256" key="6">
    <source>
        <dbReference type="ARBA" id="ARBA00022777"/>
    </source>
</evidence>
<evidence type="ECO:0000256" key="1">
    <source>
        <dbReference type="ARBA" id="ARBA00000085"/>
    </source>
</evidence>